<protein>
    <recommendedName>
        <fullName evidence="8">Major facilitator superfamily (MFS) profile domain-containing protein</fullName>
    </recommendedName>
</protein>
<accession>A0A444X2L5</accession>
<keyword evidence="4 5" id="KW-0472">Membrane</keyword>
<proteinExistence type="predicted"/>
<evidence type="ECO:0000256" key="1">
    <source>
        <dbReference type="ARBA" id="ARBA00004141"/>
    </source>
</evidence>
<sequence length="118" mass="13186">MVAINFFCAVMYYGLSMIVVLNAVAEIPAYGLTVILLEKFGRKPLAIGTMCFSGLFCLLGSLLRNVGVWKLIRMLCGILGIFGMAVTYNLLFIYTAELFPTMVRNQAEREKLCIDEML</sequence>
<dbReference type="AlphaFoldDB" id="A0A444X2L5"/>
<dbReference type="STRING" id="3818.A0A444X2L5"/>
<evidence type="ECO:0008006" key="8">
    <source>
        <dbReference type="Google" id="ProtNLM"/>
    </source>
</evidence>
<dbReference type="GO" id="GO:0016020">
    <property type="term" value="C:membrane"/>
    <property type="evidence" value="ECO:0007669"/>
    <property type="project" value="UniProtKB-SubCell"/>
</dbReference>
<feature type="transmembrane region" description="Helical" evidence="5">
    <location>
        <begin position="7"/>
        <end position="25"/>
    </location>
</feature>
<dbReference type="PANTHER" id="PTHR24064">
    <property type="entry name" value="SOLUTE CARRIER FAMILY 22 MEMBER"/>
    <property type="match status" value="1"/>
</dbReference>
<dbReference type="Gene3D" id="1.20.1250.20">
    <property type="entry name" value="MFS general substrate transporter like domains"/>
    <property type="match status" value="1"/>
</dbReference>
<evidence type="ECO:0000256" key="3">
    <source>
        <dbReference type="ARBA" id="ARBA00022989"/>
    </source>
</evidence>
<dbReference type="InterPro" id="IPR036259">
    <property type="entry name" value="MFS_trans_sf"/>
</dbReference>
<evidence type="ECO:0000256" key="2">
    <source>
        <dbReference type="ARBA" id="ARBA00022692"/>
    </source>
</evidence>
<organism evidence="6 7">
    <name type="scientific">Arachis hypogaea</name>
    <name type="common">Peanut</name>
    <dbReference type="NCBI Taxonomy" id="3818"/>
    <lineage>
        <taxon>Eukaryota</taxon>
        <taxon>Viridiplantae</taxon>
        <taxon>Streptophyta</taxon>
        <taxon>Embryophyta</taxon>
        <taxon>Tracheophyta</taxon>
        <taxon>Spermatophyta</taxon>
        <taxon>Magnoliopsida</taxon>
        <taxon>eudicotyledons</taxon>
        <taxon>Gunneridae</taxon>
        <taxon>Pentapetalae</taxon>
        <taxon>rosids</taxon>
        <taxon>fabids</taxon>
        <taxon>Fabales</taxon>
        <taxon>Fabaceae</taxon>
        <taxon>Papilionoideae</taxon>
        <taxon>50 kb inversion clade</taxon>
        <taxon>dalbergioids sensu lato</taxon>
        <taxon>Dalbergieae</taxon>
        <taxon>Pterocarpus clade</taxon>
        <taxon>Arachis</taxon>
    </lineage>
</organism>
<name>A0A444X2L5_ARAHY</name>
<keyword evidence="7" id="KW-1185">Reference proteome</keyword>
<evidence type="ECO:0000313" key="7">
    <source>
        <dbReference type="Proteomes" id="UP000289738"/>
    </source>
</evidence>
<comment type="subcellular location">
    <subcellularLocation>
        <location evidence="1">Membrane</location>
        <topology evidence="1">Multi-pass membrane protein</topology>
    </subcellularLocation>
</comment>
<dbReference type="SUPFAM" id="SSF103473">
    <property type="entry name" value="MFS general substrate transporter"/>
    <property type="match status" value="1"/>
</dbReference>
<evidence type="ECO:0000313" key="6">
    <source>
        <dbReference type="EMBL" id="RYQ83948.1"/>
    </source>
</evidence>
<evidence type="ECO:0000256" key="5">
    <source>
        <dbReference type="SAM" id="Phobius"/>
    </source>
</evidence>
<dbReference type="EMBL" id="SDMP01000020">
    <property type="protein sequence ID" value="RYQ83948.1"/>
    <property type="molecule type" value="Genomic_DNA"/>
</dbReference>
<feature type="transmembrane region" description="Helical" evidence="5">
    <location>
        <begin position="75"/>
        <end position="96"/>
    </location>
</feature>
<keyword evidence="3 5" id="KW-1133">Transmembrane helix</keyword>
<feature type="transmembrane region" description="Helical" evidence="5">
    <location>
        <begin position="45"/>
        <end position="63"/>
    </location>
</feature>
<comment type="caution">
    <text evidence="6">The sequence shown here is derived from an EMBL/GenBank/DDBJ whole genome shotgun (WGS) entry which is preliminary data.</text>
</comment>
<dbReference type="Proteomes" id="UP000289738">
    <property type="component" value="Chromosome B10"/>
</dbReference>
<evidence type="ECO:0000256" key="4">
    <source>
        <dbReference type="ARBA" id="ARBA00023136"/>
    </source>
</evidence>
<gene>
    <name evidence="6" type="ORF">Ahy_B10g102832</name>
</gene>
<keyword evidence="2 5" id="KW-0812">Transmembrane</keyword>
<reference evidence="6 7" key="1">
    <citation type="submission" date="2019-01" db="EMBL/GenBank/DDBJ databases">
        <title>Sequencing of cultivated peanut Arachis hypogaea provides insights into genome evolution and oil improvement.</title>
        <authorList>
            <person name="Chen X."/>
        </authorList>
    </citation>
    <scope>NUCLEOTIDE SEQUENCE [LARGE SCALE GENOMIC DNA]</scope>
    <source>
        <strain evidence="7">cv. Fuhuasheng</strain>
        <tissue evidence="6">Leaves</tissue>
    </source>
</reference>